<dbReference type="OrthoDB" id="9789133at2"/>
<dbReference type="RefSeq" id="WP_067328776.1">
    <property type="nucleotide sequence ID" value="NZ_LNKT01000001.1"/>
</dbReference>
<dbReference type="Gene3D" id="3.60.15.10">
    <property type="entry name" value="Ribonuclease Z/Hydroxyacylglutathione hydrolase-like"/>
    <property type="match status" value="1"/>
</dbReference>
<dbReference type="Proteomes" id="UP000075359">
    <property type="component" value="Unassembled WGS sequence"/>
</dbReference>
<dbReference type="PANTHER" id="PTHR39189:SF1">
    <property type="entry name" value="UPF0173 METAL-DEPENDENT HYDROLASE YTKL"/>
    <property type="match status" value="1"/>
</dbReference>
<keyword evidence="2" id="KW-1185">Reference proteome</keyword>
<sequence>MDMTKLPNPPTWLVPVIGDNTFYQEVKNDRLIKAQKTGEIRKDTGKVDISYYGMISYKVTSPAGIEILIDPFRNAPDLDLGGIWFLSQFPEIYADIVVSTHAHGDHDGMSRVKAPMMLDRFAGTIEIGDVKITGFPDKHVSNPENEIYDGKILEKAFGKHNYPPGENMEWDNSMILIETGGMKILHWGDNRQNPPPEMFEQIGDIDIYISAISDDGHITTPRWGNKIGKEKLHAKVVFPGHYNVEGINHPYASGIIDATQFTRSHEHTFIKERVISLSKEDIKDMDFHVMYFGENVNWDVLKWPHKYPYEYPVTPIEVWPGDPRAWEEYKPKNGERYE</sequence>
<organism evidence="1 2">
    <name type="scientific">Sulfurovum riftiae</name>
    <dbReference type="NCBI Taxonomy" id="1630136"/>
    <lineage>
        <taxon>Bacteria</taxon>
        <taxon>Pseudomonadati</taxon>
        <taxon>Campylobacterota</taxon>
        <taxon>Epsilonproteobacteria</taxon>
        <taxon>Campylobacterales</taxon>
        <taxon>Sulfurovaceae</taxon>
        <taxon>Sulfurovum</taxon>
    </lineage>
</organism>
<dbReference type="Pfam" id="PF13483">
    <property type="entry name" value="Lactamase_B_3"/>
    <property type="match status" value="1"/>
</dbReference>
<dbReference type="STRING" id="1630136.AS592_11515"/>
<evidence type="ECO:0000313" key="1">
    <source>
        <dbReference type="EMBL" id="KYJ87711.1"/>
    </source>
</evidence>
<proteinExistence type="predicted"/>
<comment type="caution">
    <text evidence="1">The sequence shown here is derived from an EMBL/GenBank/DDBJ whole genome shotgun (WGS) entry which is preliminary data.</text>
</comment>
<dbReference type="PANTHER" id="PTHR39189">
    <property type="entry name" value="UPF0173 METAL-DEPENDENT HYDROLASE YTKL"/>
    <property type="match status" value="1"/>
</dbReference>
<evidence type="ECO:0000313" key="2">
    <source>
        <dbReference type="Proteomes" id="UP000075359"/>
    </source>
</evidence>
<dbReference type="InterPro" id="IPR036866">
    <property type="entry name" value="RibonucZ/Hydroxyglut_hydro"/>
</dbReference>
<dbReference type="EMBL" id="LNKT01000001">
    <property type="protein sequence ID" value="KYJ87711.1"/>
    <property type="molecule type" value="Genomic_DNA"/>
</dbReference>
<evidence type="ECO:0008006" key="3">
    <source>
        <dbReference type="Google" id="ProtNLM"/>
    </source>
</evidence>
<accession>A0A151CJL9</accession>
<gene>
    <name evidence="1" type="ORF">AS592_11515</name>
</gene>
<dbReference type="SUPFAM" id="SSF56281">
    <property type="entry name" value="Metallo-hydrolase/oxidoreductase"/>
    <property type="match status" value="1"/>
</dbReference>
<protein>
    <recommendedName>
        <fullName evidence="3">Metallo-beta-lactamase domain-containing protein</fullName>
    </recommendedName>
</protein>
<reference evidence="1 2" key="1">
    <citation type="submission" date="2015-11" db="EMBL/GenBank/DDBJ databases">
        <title>Draft genome of Sulfurovum riftiae 1812E, a member of the Epsilonproteobacteria isolated from the tube of the deep-sea hydrothermal vent tubewom Riftia pachyptila.</title>
        <authorList>
            <person name="Vetriani C."/>
            <person name="Giovannelli D."/>
        </authorList>
    </citation>
    <scope>NUCLEOTIDE SEQUENCE [LARGE SCALE GENOMIC DNA]</scope>
    <source>
        <strain evidence="1 2">1812E</strain>
    </source>
</reference>
<name>A0A151CJL9_9BACT</name>
<dbReference type="AlphaFoldDB" id="A0A151CJL9"/>